<dbReference type="OrthoDB" id="276065at2759"/>
<dbReference type="EMBL" id="KQ001674">
    <property type="protein sequence ID" value="KJP87480.1"/>
    <property type="molecule type" value="Genomic_DNA"/>
</dbReference>
<proteinExistence type="inferred from homology"/>
<name>A0A0D9QK83_PLAFR</name>
<evidence type="ECO:0000313" key="4">
    <source>
        <dbReference type="Proteomes" id="UP000054561"/>
    </source>
</evidence>
<dbReference type="GO" id="GO:0003352">
    <property type="term" value="P:regulation of cilium movement"/>
    <property type="evidence" value="ECO:0007669"/>
    <property type="project" value="InterPro"/>
</dbReference>
<dbReference type="AlphaFoldDB" id="A0A0D9QK83"/>
<dbReference type="OMA" id="YRKQEEW"/>
<comment type="similarity">
    <text evidence="1">Belongs to the CFAP298 family.</text>
</comment>
<feature type="region of interest" description="Disordered" evidence="2">
    <location>
        <begin position="74"/>
        <end position="93"/>
    </location>
</feature>
<evidence type="ECO:0000256" key="1">
    <source>
        <dbReference type="ARBA" id="ARBA00009619"/>
    </source>
</evidence>
<evidence type="ECO:0000313" key="3">
    <source>
        <dbReference type="EMBL" id="KJP87480.1"/>
    </source>
</evidence>
<dbReference type="GeneID" id="24268226"/>
<dbReference type="RefSeq" id="XP_012335958.1">
    <property type="nucleotide sequence ID" value="XM_012480535.1"/>
</dbReference>
<reference evidence="3 4" key="1">
    <citation type="submission" date="2014-03" db="EMBL/GenBank/DDBJ databases">
        <title>The Genome Sequence of Plasmodium fragile nilgiri.</title>
        <authorList>
            <consortium name="The Broad Institute Genomics Platform"/>
            <consortium name="The Broad Institute Genome Sequencing Center for Infectious Disease"/>
            <person name="Neafsey D."/>
            <person name="Duraisingh M."/>
            <person name="Young S.K."/>
            <person name="Zeng Q."/>
            <person name="Gargeya S."/>
            <person name="Abouelleil A."/>
            <person name="Alvarado L."/>
            <person name="Chapman S.B."/>
            <person name="Gainer-Dewar J."/>
            <person name="Goldberg J."/>
            <person name="Griggs A."/>
            <person name="Gujja S."/>
            <person name="Hansen M."/>
            <person name="Howarth C."/>
            <person name="Imamovic A."/>
            <person name="Larimer J."/>
            <person name="Pearson M."/>
            <person name="Poon T.W."/>
            <person name="Priest M."/>
            <person name="Roberts A."/>
            <person name="Saif S."/>
            <person name="Shea T."/>
            <person name="Sykes S."/>
            <person name="Wortman J."/>
            <person name="Nusbaum C."/>
            <person name="Birren B."/>
        </authorList>
    </citation>
    <scope>NUCLEOTIDE SEQUENCE [LARGE SCALE GENOMIC DNA]</scope>
    <source>
        <strain evidence="4">nilgiri</strain>
    </source>
</reference>
<gene>
    <name evidence="3" type="ORF">AK88_02912</name>
</gene>
<protein>
    <submittedName>
        <fullName evidence="3">Uncharacterized protein</fullName>
    </submittedName>
</protein>
<accession>A0A0D9QK83</accession>
<sequence length="280" mass="32462">MVLIHTKTEEEKHQFMFETTVDVLVTHLKEDLVKLHNLRCKMLRLIDASIQLANHGPLRPEAIRGITDEELRLSNPNMYNPKEVTNPDENNFRTGIPPPREGELKLRDVINQVQRALAADQKEKSIPITQDKLNELLKLIVDALNACYPSMEGLPPYDPTRLLLENENAFNDDFITNETSIWWAGKELSGDSPLRSYIGKNEKTKIIVKLHATKMGPPERERKIDEATYKAMLAYYHKKKKEENEFEEDDDDSYLNSEWSNPLSLQKYLHGNLTNIRWKP</sequence>
<evidence type="ECO:0000256" key="2">
    <source>
        <dbReference type="SAM" id="MobiDB-lite"/>
    </source>
</evidence>
<dbReference type="PANTHER" id="PTHR13238">
    <property type="entry name" value="PROTEIN C21ORF59"/>
    <property type="match status" value="1"/>
</dbReference>
<organism evidence="3 4">
    <name type="scientific">Plasmodium fragile</name>
    <dbReference type="NCBI Taxonomy" id="5857"/>
    <lineage>
        <taxon>Eukaryota</taxon>
        <taxon>Sar</taxon>
        <taxon>Alveolata</taxon>
        <taxon>Apicomplexa</taxon>
        <taxon>Aconoidasida</taxon>
        <taxon>Haemosporida</taxon>
        <taxon>Plasmodiidae</taxon>
        <taxon>Plasmodium</taxon>
        <taxon>Plasmodium (Plasmodium)</taxon>
    </lineage>
</organism>
<dbReference type="PANTHER" id="PTHR13238:SF0">
    <property type="entry name" value="CILIA- AND FLAGELLA-ASSOCIATED PROTEIN 298"/>
    <property type="match status" value="1"/>
</dbReference>
<dbReference type="Pfam" id="PF11069">
    <property type="entry name" value="CFAP298"/>
    <property type="match status" value="1"/>
</dbReference>
<dbReference type="VEuPathDB" id="PlasmoDB:AK88_02912"/>
<dbReference type="Proteomes" id="UP000054561">
    <property type="component" value="Unassembled WGS sequence"/>
</dbReference>
<keyword evidence="4" id="KW-1185">Reference proteome</keyword>
<dbReference type="InterPro" id="IPR021298">
    <property type="entry name" value="CFAP298"/>
</dbReference>